<dbReference type="InterPro" id="IPR052520">
    <property type="entry name" value="ATL_DNA_repair"/>
</dbReference>
<protein>
    <recommendedName>
        <fullName evidence="2">Methylated-DNA-[protein]-cysteine S-methyltransferase DNA binding domain-containing protein</fullName>
    </recommendedName>
</protein>
<feature type="domain" description="Methylated-DNA-[protein]-cysteine S-methyltransferase DNA binding" evidence="2">
    <location>
        <begin position="11"/>
        <end position="93"/>
    </location>
</feature>
<dbReference type="PANTHER" id="PTHR42942">
    <property type="entry name" value="6-O-METHYLGUANINE DNA METHYLTRANSFERASE"/>
    <property type="match status" value="1"/>
</dbReference>
<accession>E3T606</accession>
<reference evidence="3" key="1">
    <citation type="submission" date="2009-12" db="EMBL/GenBank/DDBJ databases">
        <authorList>
            <person name="Kielak A."/>
            <person name="van Veen J.A."/>
            <person name="Kowalchuk G.A."/>
        </authorList>
    </citation>
    <scope>NUCLEOTIDE SEQUENCE</scope>
</reference>
<evidence type="ECO:0000259" key="2">
    <source>
        <dbReference type="Pfam" id="PF01035"/>
    </source>
</evidence>
<dbReference type="GO" id="GO:0003824">
    <property type="term" value="F:catalytic activity"/>
    <property type="evidence" value="ECO:0007669"/>
    <property type="project" value="InterPro"/>
</dbReference>
<evidence type="ECO:0000256" key="1">
    <source>
        <dbReference type="ARBA" id="ARBA00022763"/>
    </source>
</evidence>
<dbReference type="InterPro" id="IPR036388">
    <property type="entry name" value="WH-like_DNA-bd_sf"/>
</dbReference>
<dbReference type="NCBIfam" id="TIGR00589">
    <property type="entry name" value="ogt"/>
    <property type="match status" value="1"/>
</dbReference>
<dbReference type="EMBL" id="GU260698">
    <property type="protein sequence ID" value="ADC35750.1"/>
    <property type="molecule type" value="Genomic_DNA"/>
</dbReference>
<dbReference type="Pfam" id="PF01035">
    <property type="entry name" value="DNA_binding_1"/>
    <property type="match status" value="1"/>
</dbReference>
<organism evidence="3">
    <name type="scientific">uncultured bacterium 293</name>
    <dbReference type="NCBI Taxonomy" id="698389"/>
    <lineage>
        <taxon>Bacteria</taxon>
        <taxon>environmental samples</taxon>
    </lineage>
</organism>
<name>E3T606_9BACT</name>
<reference evidence="3" key="2">
    <citation type="journal article" date="2010" name="Appl. Environ. Microbiol.">
        <title>Comparative analysis of acidobacterial genomic fragments from terrestrial and aquatic metagenomic libraries, with emphasis on acidobacteria subdivision 6.</title>
        <authorList>
            <person name="Kielak A.M."/>
            <person name="van Veen J.A."/>
            <person name="Kowalchuk G.A."/>
        </authorList>
    </citation>
    <scope>NUCLEOTIDE SEQUENCE</scope>
</reference>
<dbReference type="InterPro" id="IPR036217">
    <property type="entry name" value="MethylDNA_cys_MeTrfase_DNAb"/>
</dbReference>
<sequence length="109" mass="11763">MSRPAPANEGFFAAVYQAVRAIPRGRVATYGQVARALGLPRGARAVGWALRVLPATLATRVPWHRVVSAGGRIAPRAGLGPLRQRQRLLAEGVRVRQGRIDMKRYGVAA</sequence>
<dbReference type="CDD" id="cd06445">
    <property type="entry name" value="ATase"/>
    <property type="match status" value="1"/>
</dbReference>
<dbReference type="AlphaFoldDB" id="E3T606"/>
<dbReference type="InterPro" id="IPR014048">
    <property type="entry name" value="MethylDNA_cys_MeTrfase_DNA-bd"/>
</dbReference>
<dbReference type="Gene3D" id="1.10.10.10">
    <property type="entry name" value="Winged helix-like DNA-binding domain superfamily/Winged helix DNA-binding domain"/>
    <property type="match status" value="1"/>
</dbReference>
<evidence type="ECO:0000313" key="3">
    <source>
        <dbReference type="EMBL" id="ADC35750.1"/>
    </source>
</evidence>
<dbReference type="SUPFAM" id="SSF46767">
    <property type="entry name" value="Methylated DNA-protein cysteine methyltransferase, C-terminal domain"/>
    <property type="match status" value="1"/>
</dbReference>
<dbReference type="PANTHER" id="PTHR42942:SF1">
    <property type="entry name" value="ALKYLTRANSFERASE-LIKE PROTEIN 1"/>
    <property type="match status" value="1"/>
</dbReference>
<keyword evidence="1" id="KW-0227">DNA damage</keyword>
<dbReference type="GO" id="GO:0006281">
    <property type="term" value="P:DNA repair"/>
    <property type="evidence" value="ECO:0007669"/>
    <property type="project" value="InterPro"/>
</dbReference>
<proteinExistence type="predicted"/>